<reference evidence="1 2" key="1">
    <citation type="journal article" date="2022" name="DNA Res.">
        <title>Chromosomal-level genome assembly of the orchid tree Bauhinia variegata (Leguminosae; Cercidoideae) supports the allotetraploid origin hypothesis of Bauhinia.</title>
        <authorList>
            <person name="Zhong Y."/>
            <person name="Chen Y."/>
            <person name="Zheng D."/>
            <person name="Pang J."/>
            <person name="Liu Y."/>
            <person name="Luo S."/>
            <person name="Meng S."/>
            <person name="Qian L."/>
            <person name="Wei D."/>
            <person name="Dai S."/>
            <person name="Zhou R."/>
        </authorList>
    </citation>
    <scope>NUCLEOTIDE SEQUENCE [LARGE SCALE GENOMIC DNA]</scope>
    <source>
        <strain evidence="1">BV-YZ2020</strain>
    </source>
</reference>
<evidence type="ECO:0000313" key="1">
    <source>
        <dbReference type="EMBL" id="KAI4296076.1"/>
    </source>
</evidence>
<gene>
    <name evidence="1" type="ORF">L6164_036065</name>
</gene>
<dbReference type="EMBL" id="CM039439">
    <property type="protein sequence ID" value="KAI4296076.1"/>
    <property type="molecule type" value="Genomic_DNA"/>
</dbReference>
<keyword evidence="2" id="KW-1185">Reference proteome</keyword>
<accession>A0ACB9KFX2</accession>
<name>A0ACB9KFX2_BAUVA</name>
<evidence type="ECO:0000313" key="2">
    <source>
        <dbReference type="Proteomes" id="UP000828941"/>
    </source>
</evidence>
<comment type="caution">
    <text evidence="1">The sequence shown here is derived from an EMBL/GenBank/DDBJ whole genome shotgun (WGS) entry which is preliminary data.</text>
</comment>
<protein>
    <submittedName>
        <fullName evidence="1">Uncharacterized protein</fullName>
    </submittedName>
</protein>
<dbReference type="Proteomes" id="UP000828941">
    <property type="component" value="Chromosome 14"/>
</dbReference>
<sequence length="95" mass="10739">MKLVKYSFSSTTCLCTSAHTCLWFLILSLHISCCNPQTGASASSICTVSAESCSFFNSECLCLLRYEQHQSHVKGKWHRRHKDLKPNVRKLSSLN</sequence>
<organism evidence="1 2">
    <name type="scientific">Bauhinia variegata</name>
    <name type="common">Purple orchid tree</name>
    <name type="synonym">Phanera variegata</name>
    <dbReference type="NCBI Taxonomy" id="167791"/>
    <lineage>
        <taxon>Eukaryota</taxon>
        <taxon>Viridiplantae</taxon>
        <taxon>Streptophyta</taxon>
        <taxon>Embryophyta</taxon>
        <taxon>Tracheophyta</taxon>
        <taxon>Spermatophyta</taxon>
        <taxon>Magnoliopsida</taxon>
        <taxon>eudicotyledons</taxon>
        <taxon>Gunneridae</taxon>
        <taxon>Pentapetalae</taxon>
        <taxon>rosids</taxon>
        <taxon>fabids</taxon>
        <taxon>Fabales</taxon>
        <taxon>Fabaceae</taxon>
        <taxon>Cercidoideae</taxon>
        <taxon>Cercideae</taxon>
        <taxon>Bauhiniinae</taxon>
        <taxon>Bauhinia</taxon>
    </lineage>
</organism>
<proteinExistence type="predicted"/>